<proteinExistence type="inferred from homology"/>
<gene>
    <name evidence="6" type="ORF">BCY91_05510</name>
</gene>
<dbReference type="GO" id="GO:0016491">
    <property type="term" value="F:oxidoreductase activity"/>
    <property type="evidence" value="ECO:0007669"/>
    <property type="project" value="InterPro"/>
</dbReference>
<dbReference type="PRINTS" id="PR00368">
    <property type="entry name" value="FADPNR"/>
</dbReference>
<feature type="domain" description="FAD/NAD(P)-binding" evidence="5">
    <location>
        <begin position="1"/>
        <end position="298"/>
    </location>
</feature>
<dbReference type="SUPFAM" id="SSF51905">
    <property type="entry name" value="FAD/NAD(P)-binding domain"/>
    <property type="match status" value="1"/>
</dbReference>
<accession>A0A419S648</accession>
<keyword evidence="4" id="KW-0274">FAD</keyword>
<evidence type="ECO:0000313" key="6">
    <source>
        <dbReference type="EMBL" id="RKD16328.1"/>
    </source>
</evidence>
<dbReference type="OrthoDB" id="9792592at2"/>
<keyword evidence="3" id="KW-0285">Flavoprotein</keyword>
<sequence>MKIVIIGNGIGGITAARNIRKQSDHEILVISAESDYFFSRTALMYVYMGQMKFEHTQPYENWFWEKNRISLLNAYVKSVDFEKQTLHTANGQKISYDKLIIATGSVPKKIGLSGEGLKGVQSLYSKQDLELLEQNSGDVKEAVIVGGGLIGIELAEMLRSRNIKVSILSRENAYWNSVLPQEEAQMISRHIAEHHINLIANTELGKILDDGSGSVKGIITKKGAEIPCQLLLISIGVQPNINFLKNSALAINKGVLVNEFLETNITNVYALGDCAEFENPKLLHPPIEQLWYTAQMQGEALANTICGHRQTYRRGVWFNSAKFLDIEYQTYGCMFKQPLADEETFYWEHSSGRKAFRANFEKESGALRGFNFLGIRFNHPVANRWISEKRNIGLCIAELKKGVFDAEFSKQHHRKIADEFFRQFPAYAKTQKTNKLKFWM</sequence>
<dbReference type="PANTHER" id="PTHR43429:SF3">
    <property type="entry name" value="NITRITE REDUCTASE [NAD(P)H]"/>
    <property type="match status" value="1"/>
</dbReference>
<protein>
    <submittedName>
        <fullName evidence="6">NADH dehydrogenase</fullName>
    </submittedName>
</protein>
<comment type="caution">
    <text evidence="6">The sequence shown here is derived from an EMBL/GenBank/DDBJ whole genome shotgun (WGS) entry which is preliminary data.</text>
</comment>
<reference evidence="6 7" key="1">
    <citation type="submission" date="2016-07" db="EMBL/GenBank/DDBJ databases">
        <title>Genome of Pelobium manganitolerans.</title>
        <authorList>
            <person name="Wu S."/>
            <person name="Wang G."/>
        </authorList>
    </citation>
    <scope>NUCLEOTIDE SEQUENCE [LARGE SCALE GENOMIC DNA]</scope>
    <source>
        <strain evidence="6 7">YS-25</strain>
    </source>
</reference>
<dbReference type="InterPro" id="IPR036188">
    <property type="entry name" value="FAD/NAD-bd_sf"/>
</dbReference>
<dbReference type="Proteomes" id="UP000283433">
    <property type="component" value="Unassembled WGS sequence"/>
</dbReference>
<organism evidence="6 7">
    <name type="scientific">Pelobium manganitolerans</name>
    <dbReference type="NCBI Taxonomy" id="1842495"/>
    <lineage>
        <taxon>Bacteria</taxon>
        <taxon>Pseudomonadati</taxon>
        <taxon>Bacteroidota</taxon>
        <taxon>Sphingobacteriia</taxon>
        <taxon>Sphingobacteriales</taxon>
        <taxon>Sphingobacteriaceae</taxon>
        <taxon>Pelobium</taxon>
    </lineage>
</organism>
<dbReference type="InterPro" id="IPR023753">
    <property type="entry name" value="FAD/NAD-binding_dom"/>
</dbReference>
<dbReference type="Gene3D" id="3.50.50.60">
    <property type="entry name" value="FAD/NAD(P)-binding domain"/>
    <property type="match status" value="2"/>
</dbReference>
<dbReference type="AlphaFoldDB" id="A0A419S648"/>
<dbReference type="PANTHER" id="PTHR43429">
    <property type="entry name" value="PYRIDINE NUCLEOTIDE-DISULFIDE OXIDOREDUCTASE DOMAIN-CONTAINING"/>
    <property type="match status" value="1"/>
</dbReference>
<evidence type="ECO:0000313" key="7">
    <source>
        <dbReference type="Proteomes" id="UP000283433"/>
    </source>
</evidence>
<comment type="cofactor">
    <cofactor evidence="1">
        <name>FAD</name>
        <dbReference type="ChEBI" id="CHEBI:57692"/>
    </cofactor>
</comment>
<keyword evidence="7" id="KW-1185">Reference proteome</keyword>
<comment type="similarity">
    <text evidence="2">Belongs to the FAD-dependent oxidoreductase family.</text>
</comment>
<dbReference type="InterPro" id="IPR050260">
    <property type="entry name" value="FAD-bd_OxRdtase"/>
</dbReference>
<evidence type="ECO:0000256" key="3">
    <source>
        <dbReference type="ARBA" id="ARBA00022630"/>
    </source>
</evidence>
<evidence type="ECO:0000256" key="2">
    <source>
        <dbReference type="ARBA" id="ARBA00006442"/>
    </source>
</evidence>
<evidence type="ECO:0000256" key="1">
    <source>
        <dbReference type="ARBA" id="ARBA00001974"/>
    </source>
</evidence>
<evidence type="ECO:0000256" key="4">
    <source>
        <dbReference type="ARBA" id="ARBA00022827"/>
    </source>
</evidence>
<dbReference type="PRINTS" id="PR00411">
    <property type="entry name" value="PNDRDTASEI"/>
</dbReference>
<name>A0A419S648_9SPHI</name>
<dbReference type="Pfam" id="PF07992">
    <property type="entry name" value="Pyr_redox_2"/>
    <property type="match status" value="1"/>
</dbReference>
<evidence type="ECO:0000259" key="5">
    <source>
        <dbReference type="Pfam" id="PF07992"/>
    </source>
</evidence>
<dbReference type="EMBL" id="MBTA01000023">
    <property type="protein sequence ID" value="RKD16328.1"/>
    <property type="molecule type" value="Genomic_DNA"/>
</dbReference>
<dbReference type="RefSeq" id="WP_120181827.1">
    <property type="nucleotide sequence ID" value="NZ_MBTA01000023.1"/>
</dbReference>